<dbReference type="InterPro" id="IPR051600">
    <property type="entry name" value="Beta-PGM-like"/>
</dbReference>
<evidence type="ECO:0000256" key="2">
    <source>
        <dbReference type="ARBA" id="ARBA00006171"/>
    </source>
</evidence>
<dbReference type="Pfam" id="PF00702">
    <property type="entry name" value="Hydrolase"/>
    <property type="match status" value="1"/>
</dbReference>
<dbReference type="PANTHER" id="PTHR46193">
    <property type="entry name" value="6-PHOSPHOGLUCONATE PHOSPHATASE"/>
    <property type="match status" value="1"/>
</dbReference>
<dbReference type="EMBL" id="MODZ01000020">
    <property type="protein sequence ID" value="OIJ33872.1"/>
    <property type="molecule type" value="Genomic_DNA"/>
</dbReference>
<protein>
    <submittedName>
        <fullName evidence="6">Haloacid dehalogenase</fullName>
    </submittedName>
</protein>
<comment type="cofactor">
    <cofactor evidence="1">
        <name>Mg(2+)</name>
        <dbReference type="ChEBI" id="CHEBI:18420"/>
    </cofactor>
</comment>
<organism evidence="6 7">
    <name type="scientific">Rothia kristinae</name>
    <dbReference type="NCBI Taxonomy" id="37923"/>
    <lineage>
        <taxon>Bacteria</taxon>
        <taxon>Bacillati</taxon>
        <taxon>Actinomycetota</taxon>
        <taxon>Actinomycetes</taxon>
        <taxon>Micrococcales</taxon>
        <taxon>Micrococcaceae</taxon>
        <taxon>Rothia</taxon>
    </lineage>
</organism>
<evidence type="ECO:0000256" key="1">
    <source>
        <dbReference type="ARBA" id="ARBA00001946"/>
    </source>
</evidence>
<dbReference type="InterPro" id="IPR036412">
    <property type="entry name" value="HAD-like_sf"/>
</dbReference>
<evidence type="ECO:0000313" key="6">
    <source>
        <dbReference type="EMBL" id="OIJ33872.1"/>
    </source>
</evidence>
<dbReference type="PRINTS" id="PR00413">
    <property type="entry name" value="HADHALOGNASE"/>
</dbReference>
<dbReference type="InterPro" id="IPR006439">
    <property type="entry name" value="HAD-SF_hydro_IA"/>
</dbReference>
<keyword evidence="4" id="KW-0460">Magnesium</keyword>
<gene>
    <name evidence="6" type="ORF">BK826_10450</name>
</gene>
<dbReference type="GO" id="GO:0003824">
    <property type="term" value="F:catalytic activity"/>
    <property type="evidence" value="ECO:0007669"/>
    <property type="project" value="UniProtKB-ARBA"/>
</dbReference>
<dbReference type="Proteomes" id="UP000179540">
    <property type="component" value="Unassembled WGS sequence"/>
</dbReference>
<dbReference type="SFLD" id="SFLDG01129">
    <property type="entry name" value="C1.5:_HAD__Beta-PGM__Phosphata"/>
    <property type="match status" value="1"/>
</dbReference>
<comment type="similarity">
    <text evidence="2">Belongs to the HAD-like hydrolase superfamily. CbbY/CbbZ/Gph/YieH family.</text>
</comment>
<sequence>MLVADLSNLTAALFDLDGVLTPTAAVHQDAWRELFSAEFERRGVAPYLPEDYFTYLDGRKRYDGVAAILHSRGIVLSFGDPSDGPTAETVCGLGNKKNAVFAAILKRDGVAPYPGSLAFLQALDAAGVAKAVVSSSKNARPVLEAAGLLERFPVIVDGAVAEAEGIPGKPAPDMYLRAAEALGRVPAECMVIEDAISGVASGAAGHVGGVIGVDRGVGRDELFKAGATQVVDDLGELVDQIRA</sequence>
<dbReference type="SFLD" id="SFLDS00003">
    <property type="entry name" value="Haloacid_Dehalogenase"/>
    <property type="match status" value="1"/>
</dbReference>
<dbReference type="NCBIfam" id="TIGR01509">
    <property type="entry name" value="HAD-SF-IA-v3"/>
    <property type="match status" value="1"/>
</dbReference>
<dbReference type="GO" id="GO:0046872">
    <property type="term" value="F:metal ion binding"/>
    <property type="evidence" value="ECO:0007669"/>
    <property type="project" value="UniProtKB-KW"/>
</dbReference>
<dbReference type="PATRIC" id="fig|37923.10.peg.941"/>
<dbReference type="Gene3D" id="1.10.150.240">
    <property type="entry name" value="Putative phosphatase, domain 2"/>
    <property type="match status" value="1"/>
</dbReference>
<comment type="caution">
    <text evidence="6">The sequence shown here is derived from an EMBL/GenBank/DDBJ whole genome shotgun (WGS) entry which is preliminary data.</text>
</comment>
<dbReference type="Gene3D" id="3.40.50.1000">
    <property type="entry name" value="HAD superfamily/HAD-like"/>
    <property type="match status" value="1"/>
</dbReference>
<evidence type="ECO:0000256" key="5">
    <source>
        <dbReference type="ARBA" id="ARBA00023277"/>
    </source>
</evidence>
<keyword evidence="3" id="KW-0479">Metal-binding</keyword>
<evidence type="ECO:0000256" key="3">
    <source>
        <dbReference type="ARBA" id="ARBA00022723"/>
    </source>
</evidence>
<dbReference type="PANTHER" id="PTHR46193:SF18">
    <property type="entry name" value="HEXITOL PHOSPHATASE B"/>
    <property type="match status" value="1"/>
</dbReference>
<dbReference type="InterPro" id="IPR023214">
    <property type="entry name" value="HAD_sf"/>
</dbReference>
<reference evidence="6 7" key="1">
    <citation type="submission" date="2016-10" db="EMBL/GenBank/DDBJ databases">
        <title>Draft genome sequence of strain LCT isolated from the Shenzhou X spacecraft of China.</title>
        <authorList>
            <person name="Huang B."/>
        </authorList>
    </citation>
    <scope>NUCLEOTIDE SEQUENCE [LARGE SCALE GENOMIC DNA]</scope>
    <source>
        <strain evidence="6 7">LCT-H5</strain>
    </source>
</reference>
<evidence type="ECO:0000256" key="4">
    <source>
        <dbReference type="ARBA" id="ARBA00022842"/>
    </source>
</evidence>
<accession>A0A147E8T3</accession>
<dbReference type="OrthoDB" id="9797743at2"/>
<evidence type="ECO:0000313" key="7">
    <source>
        <dbReference type="Proteomes" id="UP000179540"/>
    </source>
</evidence>
<dbReference type="SUPFAM" id="SSF56784">
    <property type="entry name" value="HAD-like"/>
    <property type="match status" value="1"/>
</dbReference>
<dbReference type="AlphaFoldDB" id="A0A147E8T3"/>
<keyword evidence="5" id="KW-0119">Carbohydrate metabolism</keyword>
<name>A0A147E8T3_9MICC</name>
<dbReference type="InterPro" id="IPR023198">
    <property type="entry name" value="PGP-like_dom2"/>
</dbReference>
<proteinExistence type="inferred from homology"/>